<keyword evidence="2 3" id="KW-0456">Lyase</keyword>
<keyword evidence="3 4" id="KW-0288">FMN</keyword>
<evidence type="ECO:0000256" key="1">
    <source>
        <dbReference type="ARBA" id="ARBA00022793"/>
    </source>
</evidence>
<dbReference type="SUPFAM" id="SSF102645">
    <property type="entry name" value="CoaB-like"/>
    <property type="match status" value="1"/>
</dbReference>
<feature type="binding site" evidence="3">
    <location>
        <position position="336"/>
    </location>
    <ligand>
        <name>CTP</name>
        <dbReference type="ChEBI" id="CHEBI:37563"/>
    </ligand>
</feature>
<comment type="function">
    <text evidence="4">Catalyzes two steps in the biosynthesis of coenzyme A. In the first step cysteine is conjugated to 4'-phosphopantothenate to form 4-phosphopantothenoylcysteine, in the latter compound is decarboxylated to form 4'-phosphopantotheine.</text>
</comment>
<evidence type="ECO:0000259" key="5">
    <source>
        <dbReference type="Pfam" id="PF02441"/>
    </source>
</evidence>
<organism evidence="7 8">
    <name type="scientific">Candidatus Galligastranaerophilus intestinavium</name>
    <dbReference type="NCBI Taxonomy" id="2840836"/>
    <lineage>
        <taxon>Bacteria</taxon>
        <taxon>Candidatus Galligastranaerophilus</taxon>
    </lineage>
</organism>
<evidence type="ECO:0000313" key="7">
    <source>
        <dbReference type="EMBL" id="HIS73867.1"/>
    </source>
</evidence>
<feature type="active site" description="Proton donor" evidence="3">
    <location>
        <position position="155"/>
    </location>
</feature>
<dbReference type="GO" id="GO:0046872">
    <property type="term" value="F:metal ion binding"/>
    <property type="evidence" value="ECO:0007669"/>
    <property type="project" value="UniProtKB-KW"/>
</dbReference>
<evidence type="ECO:0000256" key="3">
    <source>
        <dbReference type="HAMAP-Rule" id="MF_02225"/>
    </source>
</evidence>
<dbReference type="InterPro" id="IPR035929">
    <property type="entry name" value="CoaB-like_sf"/>
</dbReference>
<proteinExistence type="inferred from homology"/>
<dbReference type="Pfam" id="PF04127">
    <property type="entry name" value="DFP"/>
    <property type="match status" value="1"/>
</dbReference>
<dbReference type="EMBL" id="DVJQ01000021">
    <property type="protein sequence ID" value="HIS73867.1"/>
    <property type="molecule type" value="Genomic_DNA"/>
</dbReference>
<dbReference type="HAMAP" id="MF_02225">
    <property type="entry name" value="CoaBC"/>
    <property type="match status" value="1"/>
</dbReference>
<reference evidence="7" key="1">
    <citation type="submission" date="2020-10" db="EMBL/GenBank/DDBJ databases">
        <authorList>
            <person name="Gilroy R."/>
        </authorList>
    </citation>
    <scope>NUCLEOTIDE SEQUENCE</scope>
    <source>
        <strain evidence="7">CHK152-2871</strain>
    </source>
</reference>
<dbReference type="PANTHER" id="PTHR14359:SF6">
    <property type="entry name" value="PHOSPHOPANTOTHENOYLCYSTEINE DECARBOXYLASE"/>
    <property type="match status" value="1"/>
</dbReference>
<dbReference type="GO" id="GO:0004633">
    <property type="term" value="F:phosphopantothenoylcysteine decarboxylase activity"/>
    <property type="evidence" value="ECO:0007669"/>
    <property type="project" value="UniProtKB-UniRule"/>
</dbReference>
<feature type="domain" description="Flavoprotein" evidence="5">
    <location>
        <begin position="2"/>
        <end position="170"/>
    </location>
</feature>
<reference evidence="7" key="2">
    <citation type="journal article" date="2021" name="PeerJ">
        <title>Extensive microbial diversity within the chicken gut microbiome revealed by metagenomics and culture.</title>
        <authorList>
            <person name="Gilroy R."/>
            <person name="Ravi A."/>
            <person name="Getino M."/>
            <person name="Pursley I."/>
            <person name="Horton D.L."/>
            <person name="Alikhan N.F."/>
            <person name="Baker D."/>
            <person name="Gharbi K."/>
            <person name="Hall N."/>
            <person name="Watson M."/>
            <person name="Adriaenssens E.M."/>
            <person name="Foster-Nyarko E."/>
            <person name="Jarju S."/>
            <person name="Secka A."/>
            <person name="Antonio M."/>
            <person name="Oren A."/>
            <person name="Chaudhuri R.R."/>
            <person name="La Ragione R."/>
            <person name="Hildebrand F."/>
            <person name="Pallen M.J."/>
        </authorList>
    </citation>
    <scope>NUCLEOTIDE SEQUENCE</scope>
    <source>
        <strain evidence="7">CHK152-2871</strain>
    </source>
</reference>
<dbReference type="GO" id="GO:0004632">
    <property type="term" value="F:phosphopantothenate--cysteine ligase activity"/>
    <property type="evidence" value="ECO:0007669"/>
    <property type="project" value="UniProtKB-UniRule"/>
</dbReference>
<comment type="function">
    <text evidence="3">Catalyzes two sequential steps in the biosynthesis of coenzyme A. In the first step cysteine is conjugated to 4'-phosphopantothenate to form 4-phosphopantothenoylcysteine. In the second step the latter compound is decarboxylated to form 4'-phosphopantotheine.</text>
</comment>
<feature type="domain" description="DNA/pantothenate metabolism flavoprotein C-terminal" evidence="6">
    <location>
        <begin position="179"/>
        <end position="385"/>
    </location>
</feature>
<feature type="binding site" evidence="3">
    <location>
        <begin position="299"/>
        <end position="302"/>
    </location>
    <ligand>
        <name>CTP</name>
        <dbReference type="ChEBI" id="CHEBI:37563"/>
    </ligand>
</feature>
<dbReference type="Gene3D" id="3.40.50.1950">
    <property type="entry name" value="Flavin prenyltransferase-like"/>
    <property type="match status" value="1"/>
</dbReference>
<dbReference type="GO" id="GO:0071513">
    <property type="term" value="C:phosphopantothenoylcysteine decarboxylase complex"/>
    <property type="evidence" value="ECO:0007669"/>
    <property type="project" value="TreeGrafter"/>
</dbReference>
<dbReference type="GO" id="GO:0015941">
    <property type="term" value="P:pantothenate catabolic process"/>
    <property type="evidence" value="ECO:0007669"/>
    <property type="project" value="InterPro"/>
</dbReference>
<comment type="cofactor">
    <cofactor evidence="3">
        <name>FMN</name>
        <dbReference type="ChEBI" id="CHEBI:58210"/>
    </cofactor>
    <text evidence="3">Binds 1 FMN per subunit.</text>
</comment>
<keyword evidence="3 4" id="KW-0285">Flavoprotein</keyword>
<dbReference type="SUPFAM" id="SSF52507">
    <property type="entry name" value="Homo-oligomeric flavin-containing Cys decarboxylases, HFCD"/>
    <property type="match status" value="1"/>
</dbReference>
<feature type="binding site" evidence="3">
    <location>
        <position position="318"/>
    </location>
    <ligand>
        <name>CTP</name>
        <dbReference type="ChEBI" id="CHEBI:37563"/>
    </ligand>
</feature>
<comment type="catalytic activity">
    <reaction evidence="3 4">
        <text>N-[(R)-4-phosphopantothenoyl]-L-cysteine + H(+) = (R)-4'-phosphopantetheine + CO2</text>
        <dbReference type="Rhea" id="RHEA:16793"/>
        <dbReference type="ChEBI" id="CHEBI:15378"/>
        <dbReference type="ChEBI" id="CHEBI:16526"/>
        <dbReference type="ChEBI" id="CHEBI:59458"/>
        <dbReference type="ChEBI" id="CHEBI:61723"/>
        <dbReference type="EC" id="4.1.1.36"/>
    </reaction>
</comment>
<protein>
    <recommendedName>
        <fullName evidence="3">Coenzyme A biosynthesis bifunctional protein CoaBC</fullName>
    </recommendedName>
    <alternativeName>
        <fullName evidence="3">DNA/pantothenate metabolism flavoprotein</fullName>
    </alternativeName>
    <alternativeName>
        <fullName evidence="3">Phosphopantothenoylcysteine synthetase/decarboxylase</fullName>
        <shortName evidence="3">PPCS-PPCDC</shortName>
    </alternativeName>
    <domain>
        <recommendedName>
            <fullName evidence="3">Phosphopantothenoylcysteine decarboxylase</fullName>
            <shortName evidence="3">PPC decarboxylase</shortName>
            <shortName evidence="3">PPC-DC</shortName>
            <ecNumber evidence="3">4.1.1.36</ecNumber>
        </recommendedName>
        <alternativeName>
            <fullName evidence="3">CoaC</fullName>
        </alternativeName>
    </domain>
    <domain>
        <recommendedName>
            <fullName evidence="3">Phosphopantothenate--cysteine ligase</fullName>
            <ecNumber evidence="3">6.3.2.5</ecNumber>
        </recommendedName>
        <alternativeName>
            <fullName evidence="3">CoaB</fullName>
        </alternativeName>
        <alternativeName>
            <fullName evidence="3">Phosphopantothenoylcysteine synthetase</fullName>
            <shortName evidence="3">PPC synthetase</shortName>
            <shortName evidence="3">PPC-S</shortName>
        </alternativeName>
    </domain>
</protein>
<dbReference type="Pfam" id="PF02441">
    <property type="entry name" value="Flavoprotein"/>
    <property type="match status" value="1"/>
</dbReference>
<dbReference type="InterPro" id="IPR003382">
    <property type="entry name" value="Flavoprotein"/>
</dbReference>
<comment type="pathway">
    <text evidence="3 4">Cofactor biosynthesis; coenzyme A biosynthesis; CoA from (R)-pantothenate: step 3/5.</text>
</comment>
<comment type="pathway">
    <text evidence="3 4">Cofactor biosynthesis; coenzyme A biosynthesis; CoA from (R)-pantothenate: step 2/5.</text>
</comment>
<name>A0A9D1JXP0_9BACT</name>
<dbReference type="InterPro" id="IPR007085">
    <property type="entry name" value="DNA/pantothenate-metab_flavo_C"/>
</dbReference>
<dbReference type="GO" id="GO:0015937">
    <property type="term" value="P:coenzyme A biosynthetic process"/>
    <property type="evidence" value="ECO:0007669"/>
    <property type="project" value="UniProtKB-UniRule"/>
</dbReference>
<comment type="similarity">
    <text evidence="3 4">In the C-terminal section; belongs to the PPC synthetase family.</text>
</comment>
<accession>A0A9D1JXP0</accession>
<dbReference type="Proteomes" id="UP000886865">
    <property type="component" value="Unassembled WGS sequence"/>
</dbReference>
<dbReference type="EC" id="4.1.1.36" evidence="3"/>
<keyword evidence="1 3" id="KW-0210">Decarboxylase</keyword>
<evidence type="ECO:0000313" key="8">
    <source>
        <dbReference type="Proteomes" id="UP000886865"/>
    </source>
</evidence>
<gene>
    <name evidence="3 7" type="primary">coaBC</name>
    <name evidence="7" type="ORF">IAA86_02465</name>
</gene>
<dbReference type="InterPro" id="IPR005252">
    <property type="entry name" value="CoaBC"/>
</dbReference>
<comment type="similarity">
    <text evidence="3 4">In the N-terminal section; belongs to the HFCD (homo-oligomeric flavin containing Cys decarboxylase) superfamily.</text>
</comment>
<feature type="region of interest" description="Phosphopantothenoylcysteine decarboxylase" evidence="3">
    <location>
        <begin position="1"/>
        <end position="183"/>
    </location>
</feature>
<comment type="caution">
    <text evidence="3">Lacks conserved residue(s) required for the propagation of feature annotation.</text>
</comment>
<dbReference type="AlphaFoldDB" id="A0A9D1JXP0"/>
<feature type="binding site" evidence="3">
    <location>
        <position position="281"/>
    </location>
    <ligand>
        <name>CTP</name>
        <dbReference type="ChEBI" id="CHEBI:37563"/>
    </ligand>
</feature>
<sequence length="387" mass="42930">MKNILIGITSSIAAYKIPELIRMFKKANYDVKVVMTPEAKNFVTPLTLETLSSNRVYEQQFCPRDNTQHISLCSWADAFIIAPLSANTLSKIANGICDNLLSSVFCAYIGEKKPIILAPAMNCGMWENPFVQKNLETLKNAGCKILEPEYGFLACGTENKGRLCELKKIFEAIECKKPLKGKKIIITSGGTREAIDPVRFISNASSGKMGRALADRAHELGARVVLISTQELQKPYKVVIAQDTISMLNATRKEFIENNADYLIMAAAVSDYRVKNYSNTKISKEQAGENLTIELVKNPDILKTMCKEKSQSQKAIGFCLSSENAVKNAKKKIKDKGCDIIIANEVKTALGTNESEVWIIDDSLNVKKIEKTSKINIARAILEILYD</sequence>
<comment type="cofactor">
    <cofactor evidence="3">
        <name>Mg(2+)</name>
        <dbReference type="ChEBI" id="CHEBI:18420"/>
    </cofactor>
</comment>
<dbReference type="Gene3D" id="3.40.50.10300">
    <property type="entry name" value="CoaB-like"/>
    <property type="match status" value="1"/>
</dbReference>
<dbReference type="NCBIfam" id="TIGR00521">
    <property type="entry name" value="coaBC_dfp"/>
    <property type="match status" value="1"/>
</dbReference>
<dbReference type="GO" id="GO:0010181">
    <property type="term" value="F:FMN binding"/>
    <property type="evidence" value="ECO:0007669"/>
    <property type="project" value="UniProtKB-UniRule"/>
</dbReference>
<keyword evidence="3" id="KW-0511">Multifunctional enzyme</keyword>
<feature type="binding site" evidence="3">
    <location>
        <position position="271"/>
    </location>
    <ligand>
        <name>CTP</name>
        <dbReference type="ChEBI" id="CHEBI:37563"/>
    </ligand>
</feature>
<evidence type="ECO:0000256" key="2">
    <source>
        <dbReference type="ARBA" id="ARBA00023239"/>
    </source>
</evidence>
<dbReference type="EC" id="6.3.2.5" evidence="3"/>
<keyword evidence="3" id="KW-0460">Magnesium</keyword>
<feature type="binding site" evidence="3">
    <location>
        <position position="332"/>
    </location>
    <ligand>
        <name>CTP</name>
        <dbReference type="ChEBI" id="CHEBI:37563"/>
    </ligand>
</feature>
<keyword evidence="3" id="KW-0479">Metal-binding</keyword>
<comment type="caution">
    <text evidence="7">The sequence shown here is derived from an EMBL/GenBank/DDBJ whole genome shotgun (WGS) entry which is preliminary data.</text>
</comment>
<evidence type="ECO:0000256" key="4">
    <source>
        <dbReference type="RuleBase" id="RU364078"/>
    </source>
</evidence>
<dbReference type="InterPro" id="IPR036551">
    <property type="entry name" value="Flavin_trans-like"/>
</dbReference>
<evidence type="ECO:0000259" key="6">
    <source>
        <dbReference type="Pfam" id="PF04127"/>
    </source>
</evidence>
<keyword evidence="3 4" id="KW-0436">Ligase</keyword>
<feature type="region of interest" description="Phosphopantothenate--cysteine ligase" evidence="3">
    <location>
        <begin position="184"/>
        <end position="387"/>
    </location>
</feature>
<comment type="catalytic activity">
    <reaction evidence="3 4">
        <text>(R)-4'-phosphopantothenate + L-cysteine + CTP = N-[(R)-4-phosphopantothenoyl]-L-cysteine + CMP + diphosphate + H(+)</text>
        <dbReference type="Rhea" id="RHEA:19397"/>
        <dbReference type="ChEBI" id="CHEBI:10986"/>
        <dbReference type="ChEBI" id="CHEBI:15378"/>
        <dbReference type="ChEBI" id="CHEBI:33019"/>
        <dbReference type="ChEBI" id="CHEBI:35235"/>
        <dbReference type="ChEBI" id="CHEBI:37563"/>
        <dbReference type="ChEBI" id="CHEBI:59458"/>
        <dbReference type="ChEBI" id="CHEBI:60377"/>
        <dbReference type="EC" id="6.3.2.5"/>
    </reaction>
</comment>
<dbReference type="PANTHER" id="PTHR14359">
    <property type="entry name" value="HOMO-OLIGOMERIC FLAVIN CONTAINING CYS DECARBOXYLASE FAMILY"/>
    <property type="match status" value="1"/>
</dbReference>